<name>A0A934Q7I3_9MICO</name>
<keyword evidence="3" id="KW-1185">Reference proteome</keyword>
<comment type="caution">
    <text evidence="2">The sequence shown here is derived from an EMBL/GenBank/DDBJ whole genome shotgun (WGS) entry which is preliminary data.</text>
</comment>
<evidence type="ECO:0000313" key="3">
    <source>
        <dbReference type="Proteomes" id="UP000608530"/>
    </source>
</evidence>
<dbReference type="Proteomes" id="UP000608530">
    <property type="component" value="Unassembled WGS sequence"/>
</dbReference>
<feature type="transmembrane region" description="Helical" evidence="1">
    <location>
        <begin position="32"/>
        <end position="52"/>
    </location>
</feature>
<gene>
    <name evidence="2" type="ORF">JD276_08835</name>
</gene>
<proteinExistence type="predicted"/>
<sequence length="337" mass="37238">MQNQFALALDALHASLLLGLGDWLRSLTATDIGNLINLLTGLGTLALAFFAFRQARDNRRLIKLGERQAATAEAQAKNSADSVKVALEVQQEAIRARADQDAPRVTVDFSPAIGPLVDGHRDGMPNAGQLRLLDPQSIERSQPLGDRMLAWPRNRDTFIWYRGFAVLTNEGRTSARVRLPSEAVFVEEDDQGSPRLPLPKTVTFSAMQEAVLPPGAQARFMWGAGKPLHEWIDGHQRFQERPPGSAIWQWIVAFDPRDNGVIDTILALLEPEPVQKVVGEDGAWEARRDASHVTVHVLPIKRGYRFEGAATEDLSAMYDHHGVDKYGNRLVSGTDSD</sequence>
<dbReference type="AlphaFoldDB" id="A0A934Q7I3"/>
<evidence type="ECO:0000256" key="1">
    <source>
        <dbReference type="SAM" id="Phobius"/>
    </source>
</evidence>
<protein>
    <submittedName>
        <fullName evidence="2">Uncharacterized protein</fullName>
    </submittedName>
</protein>
<dbReference type="EMBL" id="JAEHOH010000011">
    <property type="protein sequence ID" value="MBK0419138.1"/>
    <property type="molecule type" value="Genomic_DNA"/>
</dbReference>
<keyword evidence="1" id="KW-1133">Transmembrane helix</keyword>
<reference evidence="2" key="1">
    <citation type="submission" date="2020-12" db="EMBL/GenBank/DDBJ databases">
        <title>Leucobacter sp. CAS1, isolated from Chromium sludge.</title>
        <authorList>
            <person name="Xu Z."/>
        </authorList>
    </citation>
    <scope>NUCLEOTIDE SEQUENCE</scope>
    <source>
        <strain evidence="2">CSA1</strain>
    </source>
</reference>
<accession>A0A934Q7I3</accession>
<keyword evidence="1" id="KW-0812">Transmembrane</keyword>
<evidence type="ECO:0000313" key="2">
    <source>
        <dbReference type="EMBL" id="MBK0419138.1"/>
    </source>
</evidence>
<dbReference type="RefSeq" id="WP_200115281.1">
    <property type="nucleotide sequence ID" value="NZ_JAEHOH010000011.1"/>
</dbReference>
<keyword evidence="1" id="KW-0472">Membrane</keyword>
<organism evidence="2 3">
    <name type="scientific">Leucobacter chromiisoli</name>
    <dbReference type="NCBI Taxonomy" id="2796471"/>
    <lineage>
        <taxon>Bacteria</taxon>
        <taxon>Bacillati</taxon>
        <taxon>Actinomycetota</taxon>
        <taxon>Actinomycetes</taxon>
        <taxon>Micrococcales</taxon>
        <taxon>Microbacteriaceae</taxon>
        <taxon>Leucobacter</taxon>
    </lineage>
</organism>